<dbReference type="GO" id="GO:0016020">
    <property type="term" value="C:membrane"/>
    <property type="evidence" value="ECO:0007669"/>
    <property type="project" value="UniProtKB-SubCell"/>
</dbReference>
<protein>
    <recommendedName>
        <fullName evidence="4">N-acetylgalactosaminide beta-1,3-galactosyltransferase</fullName>
        <ecNumber evidence="4">2.4.1.122</ecNumber>
    </recommendedName>
</protein>
<dbReference type="PANTHER" id="PTHR23033:SF14">
    <property type="entry name" value="GLYCOPROTEIN-N-ACETYLGALACTOSAMINE 3-BETA-GALACTOSYLTRANSFERASE 1-RELATED"/>
    <property type="match status" value="1"/>
</dbReference>
<evidence type="ECO:0000313" key="13">
    <source>
        <dbReference type="EMBL" id="CAL5139532.1"/>
    </source>
</evidence>
<comment type="subcellular location">
    <subcellularLocation>
        <location evidence="1">Membrane</location>
        <topology evidence="1">Single-pass type II membrane protein</topology>
    </subcellularLocation>
</comment>
<sequence>MVPTARIPALWSYLNEYCDARLFEKSLSPPIMIKRTQRIIVLKEYSCARSVLSRMLCVFLGMLTAYVCLGCMRHPTELFECIPTTRPSTSDSSGRTRRLKPVYHRYNRPRIFCYLNTFPKNYESKALHVHYTWARRCTNNVFTSTQDHPRLPMLKLNLTQPETRLHLWSKMRSILREVYKHVDQYDYFFKADDDTYVVYENLQKTLQSQSPDLPFMTGYLWKALVKCGYFSGGAGYVLSREALRRIVEQAIDKHPDCPVVDEDKEDVKMSSCGQAVGVKLIQAIGPDGRSVFYPYRVRSHAKDVLKDEKLMSNSTSNSWHVSFHYENSSSMYIMEFLLYYVRPEGLE</sequence>
<evidence type="ECO:0000256" key="3">
    <source>
        <dbReference type="ARBA" id="ARBA00006462"/>
    </source>
</evidence>
<evidence type="ECO:0000256" key="11">
    <source>
        <dbReference type="ARBA" id="ARBA00023136"/>
    </source>
</evidence>
<comment type="similarity">
    <text evidence="3">Belongs to the glycosyltransferase 31 family. Beta3-Gal-T subfamily.</text>
</comment>
<feature type="domain" description="Fringe-like glycosyltransferase" evidence="12">
    <location>
        <begin position="110"/>
        <end position="281"/>
    </location>
</feature>
<keyword evidence="6" id="KW-0808">Transferase</keyword>
<evidence type="ECO:0000256" key="10">
    <source>
        <dbReference type="ARBA" id="ARBA00022989"/>
    </source>
</evidence>
<evidence type="ECO:0000256" key="4">
    <source>
        <dbReference type="ARBA" id="ARBA00012557"/>
    </source>
</evidence>
<dbReference type="Gene3D" id="3.90.550.50">
    <property type="match status" value="1"/>
</dbReference>
<gene>
    <name evidence="13" type="ORF">CDAUBV1_LOCUS14657</name>
</gene>
<keyword evidence="11" id="KW-0472">Membrane</keyword>
<keyword evidence="7" id="KW-0812">Transmembrane</keyword>
<evidence type="ECO:0000256" key="9">
    <source>
        <dbReference type="ARBA" id="ARBA00022968"/>
    </source>
</evidence>
<keyword evidence="9" id="KW-0735">Signal-anchor</keyword>
<comment type="caution">
    <text evidence="13">The sequence shown here is derived from an EMBL/GenBank/DDBJ whole genome shotgun (WGS) entry which is preliminary data.</text>
</comment>
<dbReference type="GO" id="GO:0000166">
    <property type="term" value="F:nucleotide binding"/>
    <property type="evidence" value="ECO:0007669"/>
    <property type="project" value="UniProtKB-KW"/>
</dbReference>
<keyword evidence="8" id="KW-0547">Nucleotide-binding</keyword>
<dbReference type="PANTHER" id="PTHR23033">
    <property type="entry name" value="BETA1,3-GALACTOSYLTRANSFERASE"/>
    <property type="match status" value="1"/>
</dbReference>
<evidence type="ECO:0000256" key="5">
    <source>
        <dbReference type="ARBA" id="ARBA00022676"/>
    </source>
</evidence>
<dbReference type="EMBL" id="CAXLJL010000612">
    <property type="protein sequence ID" value="CAL5139532.1"/>
    <property type="molecule type" value="Genomic_DNA"/>
</dbReference>
<evidence type="ECO:0000256" key="7">
    <source>
        <dbReference type="ARBA" id="ARBA00022692"/>
    </source>
</evidence>
<evidence type="ECO:0000259" key="12">
    <source>
        <dbReference type="Pfam" id="PF02434"/>
    </source>
</evidence>
<dbReference type="InterPro" id="IPR003378">
    <property type="entry name" value="Fringe-like_glycosylTrfase"/>
</dbReference>
<accession>A0AAV2TSV3</accession>
<reference evidence="13" key="1">
    <citation type="submission" date="2024-06" db="EMBL/GenBank/DDBJ databases">
        <authorList>
            <person name="Liu X."/>
            <person name="Lenzi L."/>
            <person name="Haldenby T S."/>
            <person name="Uol C."/>
        </authorList>
    </citation>
    <scope>NUCLEOTIDE SEQUENCE</scope>
</reference>
<dbReference type="InterPro" id="IPR026050">
    <property type="entry name" value="C1GALT1/C1GALT1_chp1"/>
</dbReference>
<dbReference type="Proteomes" id="UP001497525">
    <property type="component" value="Unassembled WGS sequence"/>
</dbReference>
<evidence type="ECO:0000256" key="2">
    <source>
        <dbReference type="ARBA" id="ARBA00004922"/>
    </source>
</evidence>
<proteinExistence type="inferred from homology"/>
<comment type="pathway">
    <text evidence="2">Protein modification; protein glycosylation.</text>
</comment>
<dbReference type="EC" id="2.4.1.122" evidence="4"/>
<evidence type="ECO:0000256" key="6">
    <source>
        <dbReference type="ARBA" id="ARBA00022679"/>
    </source>
</evidence>
<evidence type="ECO:0000256" key="1">
    <source>
        <dbReference type="ARBA" id="ARBA00004606"/>
    </source>
</evidence>
<evidence type="ECO:0000256" key="8">
    <source>
        <dbReference type="ARBA" id="ARBA00022741"/>
    </source>
</evidence>
<dbReference type="GO" id="GO:0016263">
    <property type="term" value="F:glycoprotein-N-acetylgalactosamine 3-beta-galactosyltransferase activity"/>
    <property type="evidence" value="ECO:0007669"/>
    <property type="project" value="UniProtKB-EC"/>
</dbReference>
<dbReference type="Pfam" id="PF02434">
    <property type="entry name" value="Fringe"/>
    <property type="match status" value="1"/>
</dbReference>
<keyword evidence="10" id="KW-1133">Transmembrane helix</keyword>
<keyword evidence="5" id="KW-0328">Glycosyltransferase</keyword>
<dbReference type="AlphaFoldDB" id="A0AAV2TSV3"/>
<evidence type="ECO:0000313" key="14">
    <source>
        <dbReference type="Proteomes" id="UP001497525"/>
    </source>
</evidence>
<organism evidence="13 14">
    <name type="scientific">Calicophoron daubneyi</name>
    <name type="common">Rumen fluke</name>
    <name type="synonym">Paramphistomum daubneyi</name>
    <dbReference type="NCBI Taxonomy" id="300641"/>
    <lineage>
        <taxon>Eukaryota</taxon>
        <taxon>Metazoa</taxon>
        <taxon>Spiralia</taxon>
        <taxon>Lophotrochozoa</taxon>
        <taxon>Platyhelminthes</taxon>
        <taxon>Trematoda</taxon>
        <taxon>Digenea</taxon>
        <taxon>Plagiorchiida</taxon>
        <taxon>Pronocephalata</taxon>
        <taxon>Paramphistomoidea</taxon>
        <taxon>Paramphistomidae</taxon>
        <taxon>Calicophoron</taxon>
    </lineage>
</organism>
<name>A0AAV2TSV3_CALDB</name>